<keyword evidence="9" id="KW-1185">Reference proteome</keyword>
<evidence type="ECO:0000256" key="5">
    <source>
        <dbReference type="ARBA" id="ARBA00022989"/>
    </source>
</evidence>
<comment type="similarity">
    <text evidence="2 7">Belongs to the UPF0056 (MarC) family.</text>
</comment>
<evidence type="ECO:0000256" key="2">
    <source>
        <dbReference type="ARBA" id="ARBA00009784"/>
    </source>
</evidence>
<evidence type="ECO:0000313" key="8">
    <source>
        <dbReference type="EMBL" id="MBW6396874.1"/>
    </source>
</evidence>
<dbReference type="Pfam" id="PF01914">
    <property type="entry name" value="MarC"/>
    <property type="match status" value="1"/>
</dbReference>
<evidence type="ECO:0000256" key="7">
    <source>
        <dbReference type="RuleBase" id="RU362048"/>
    </source>
</evidence>
<organism evidence="8 9">
    <name type="scientific">Roseomonas alba</name>
    <dbReference type="NCBI Taxonomy" id="2846776"/>
    <lineage>
        <taxon>Bacteria</taxon>
        <taxon>Pseudomonadati</taxon>
        <taxon>Pseudomonadota</taxon>
        <taxon>Alphaproteobacteria</taxon>
        <taxon>Acetobacterales</taxon>
        <taxon>Roseomonadaceae</taxon>
        <taxon>Roseomonas</taxon>
    </lineage>
</organism>
<dbReference type="RefSeq" id="WP_219761467.1">
    <property type="nucleotide sequence ID" value="NZ_JAHYBZ010000001.1"/>
</dbReference>
<evidence type="ECO:0000256" key="3">
    <source>
        <dbReference type="ARBA" id="ARBA00022475"/>
    </source>
</evidence>
<feature type="transmembrane region" description="Helical" evidence="7">
    <location>
        <begin position="48"/>
        <end position="68"/>
    </location>
</feature>
<dbReference type="PANTHER" id="PTHR33508:SF1">
    <property type="entry name" value="UPF0056 MEMBRANE PROTEIN YHCE"/>
    <property type="match status" value="1"/>
</dbReference>
<keyword evidence="4 7" id="KW-0812">Transmembrane</keyword>
<comment type="subcellular location">
    <subcellularLocation>
        <location evidence="1 7">Cell membrane</location>
        <topology evidence="1 7">Multi-pass membrane protein</topology>
    </subcellularLocation>
</comment>
<gene>
    <name evidence="8" type="ORF">KPL78_03395</name>
</gene>
<accession>A0ABS7A6T5</accession>
<dbReference type="PANTHER" id="PTHR33508">
    <property type="entry name" value="UPF0056 MEMBRANE PROTEIN YHCE"/>
    <property type="match status" value="1"/>
</dbReference>
<feature type="transmembrane region" description="Helical" evidence="7">
    <location>
        <begin position="144"/>
        <end position="167"/>
    </location>
</feature>
<feature type="transmembrane region" description="Helical" evidence="7">
    <location>
        <begin position="114"/>
        <end position="138"/>
    </location>
</feature>
<comment type="caution">
    <text evidence="7">Lacks conserved residue(s) required for the propagation of feature annotation.</text>
</comment>
<name>A0ABS7A6T5_9PROT</name>
<reference evidence="8 9" key="1">
    <citation type="submission" date="2021-07" db="EMBL/GenBank/DDBJ databases">
        <authorList>
            <person name="So Y."/>
        </authorList>
    </citation>
    <scope>NUCLEOTIDE SEQUENCE [LARGE SCALE GENOMIC DNA]</scope>
    <source>
        <strain evidence="8 9">HJA6</strain>
    </source>
</reference>
<evidence type="ECO:0000256" key="6">
    <source>
        <dbReference type="ARBA" id="ARBA00023136"/>
    </source>
</evidence>
<evidence type="ECO:0000313" key="9">
    <source>
        <dbReference type="Proteomes" id="UP001196565"/>
    </source>
</evidence>
<comment type="caution">
    <text evidence="8">The sequence shown here is derived from an EMBL/GenBank/DDBJ whole genome shotgun (WGS) entry which is preliminary data.</text>
</comment>
<feature type="transmembrane region" description="Helical" evidence="7">
    <location>
        <begin position="179"/>
        <end position="200"/>
    </location>
</feature>
<keyword evidence="5 7" id="KW-1133">Transmembrane helix</keyword>
<dbReference type="Proteomes" id="UP001196565">
    <property type="component" value="Unassembled WGS sequence"/>
</dbReference>
<sequence length="212" mass="21918">MDTVLLLKFFGALLAIMNPLSGLPIFLNMTEGDSPAVQRRIALQVTGYLLILGTVTALAGAQILGFFGVSIHDLQVAGGLVVLKLAFSMLSGSDSSMHHGSASEQSAYPDSARAIAFYPLAFPVMMGPGTLTTLILFAGQTKGMANWIGYFAVLGAVVLSVAVVFALGSRVGTFLSNTARVIMSRVMGLILAAIAVQMIADGAKALLPGLAG</sequence>
<feature type="transmembrane region" description="Helical" evidence="7">
    <location>
        <begin position="6"/>
        <end position="27"/>
    </location>
</feature>
<evidence type="ECO:0000256" key="4">
    <source>
        <dbReference type="ARBA" id="ARBA00022692"/>
    </source>
</evidence>
<proteinExistence type="inferred from homology"/>
<keyword evidence="6 7" id="KW-0472">Membrane</keyword>
<dbReference type="EMBL" id="JAHYBZ010000001">
    <property type="protein sequence ID" value="MBW6396874.1"/>
    <property type="molecule type" value="Genomic_DNA"/>
</dbReference>
<evidence type="ECO:0000256" key="1">
    <source>
        <dbReference type="ARBA" id="ARBA00004651"/>
    </source>
</evidence>
<dbReference type="NCBIfam" id="TIGR00427">
    <property type="entry name" value="NAAT family transporter"/>
    <property type="match status" value="1"/>
</dbReference>
<dbReference type="InterPro" id="IPR002771">
    <property type="entry name" value="Multi_antbiot-R_MarC"/>
</dbReference>
<keyword evidence="3" id="KW-1003">Cell membrane</keyword>
<protein>
    <recommendedName>
        <fullName evidence="7">UPF0056 membrane protein</fullName>
    </recommendedName>
</protein>